<dbReference type="InterPro" id="IPR011711">
    <property type="entry name" value="GntR_C"/>
</dbReference>
<dbReference type="AlphaFoldDB" id="A0AA35CM82"/>
<gene>
    <name evidence="5" type="ORF">caldi_12370</name>
</gene>
<dbReference type="SUPFAM" id="SSF46785">
    <property type="entry name" value="Winged helix' DNA-binding domain"/>
    <property type="match status" value="1"/>
</dbReference>
<keyword evidence="1" id="KW-0805">Transcription regulation</keyword>
<keyword evidence="6" id="KW-1185">Reference proteome</keyword>
<dbReference type="SMART" id="SM00345">
    <property type="entry name" value="HTH_GNTR"/>
    <property type="match status" value="1"/>
</dbReference>
<reference evidence="5" key="1">
    <citation type="submission" date="2022-03" db="EMBL/GenBank/DDBJ databases">
        <title>Complete genome sequence of Caldinitratiruptor microaerophilus.</title>
        <authorList>
            <person name="Mukaiyama R."/>
            <person name="Nishiyama T."/>
            <person name="Ueda K."/>
        </authorList>
    </citation>
    <scope>NUCLEOTIDE SEQUENCE</scope>
    <source>
        <strain evidence="5">JCM 16183</strain>
    </source>
</reference>
<dbReference type="EMBL" id="AP025628">
    <property type="protein sequence ID" value="BDG60147.1"/>
    <property type="molecule type" value="Genomic_DNA"/>
</dbReference>
<dbReference type="Gene3D" id="1.10.10.10">
    <property type="entry name" value="Winged helix-like DNA-binding domain superfamily/Winged helix DNA-binding domain"/>
    <property type="match status" value="1"/>
</dbReference>
<dbReference type="SUPFAM" id="SSF48008">
    <property type="entry name" value="GntR ligand-binding domain-like"/>
    <property type="match status" value="1"/>
</dbReference>
<keyword evidence="2" id="KW-0238">DNA-binding</keyword>
<protein>
    <submittedName>
        <fullName evidence="5">GntR family transcriptional regulator</fullName>
    </submittedName>
</protein>
<dbReference type="Gene3D" id="1.20.120.530">
    <property type="entry name" value="GntR ligand-binding domain-like"/>
    <property type="match status" value="1"/>
</dbReference>
<dbReference type="CDD" id="cd07377">
    <property type="entry name" value="WHTH_GntR"/>
    <property type="match status" value="1"/>
</dbReference>
<proteinExistence type="predicted"/>
<dbReference type="PRINTS" id="PR00035">
    <property type="entry name" value="HTHGNTR"/>
</dbReference>
<dbReference type="KEGG" id="cmic:caldi_12370"/>
<organism evidence="5 6">
    <name type="scientific">Caldinitratiruptor microaerophilus</name>
    <dbReference type="NCBI Taxonomy" id="671077"/>
    <lineage>
        <taxon>Bacteria</taxon>
        <taxon>Bacillati</taxon>
        <taxon>Bacillota</taxon>
        <taxon>Clostridia</taxon>
        <taxon>Eubacteriales</taxon>
        <taxon>Symbiobacteriaceae</taxon>
        <taxon>Caldinitratiruptor</taxon>
    </lineage>
</organism>
<evidence type="ECO:0000256" key="1">
    <source>
        <dbReference type="ARBA" id="ARBA00023015"/>
    </source>
</evidence>
<dbReference type="InterPro" id="IPR036388">
    <property type="entry name" value="WH-like_DNA-bd_sf"/>
</dbReference>
<dbReference type="SMART" id="SM00895">
    <property type="entry name" value="FCD"/>
    <property type="match status" value="1"/>
</dbReference>
<evidence type="ECO:0000256" key="3">
    <source>
        <dbReference type="ARBA" id="ARBA00023163"/>
    </source>
</evidence>
<evidence type="ECO:0000313" key="5">
    <source>
        <dbReference type="EMBL" id="BDG60147.1"/>
    </source>
</evidence>
<dbReference type="InterPro" id="IPR000485">
    <property type="entry name" value="AsnC-type_HTH_dom"/>
</dbReference>
<dbReference type="PRINTS" id="PR00033">
    <property type="entry name" value="HTHASNC"/>
</dbReference>
<keyword evidence="3" id="KW-0804">Transcription</keyword>
<evidence type="ECO:0000256" key="2">
    <source>
        <dbReference type="ARBA" id="ARBA00023125"/>
    </source>
</evidence>
<evidence type="ECO:0000313" key="6">
    <source>
        <dbReference type="Proteomes" id="UP001163687"/>
    </source>
</evidence>
<dbReference type="GO" id="GO:0043565">
    <property type="term" value="F:sequence-specific DNA binding"/>
    <property type="evidence" value="ECO:0007669"/>
    <property type="project" value="InterPro"/>
</dbReference>
<dbReference type="Proteomes" id="UP001163687">
    <property type="component" value="Chromosome"/>
</dbReference>
<name>A0AA35CM82_9FIRM</name>
<dbReference type="Pfam" id="PF07729">
    <property type="entry name" value="FCD"/>
    <property type="match status" value="1"/>
</dbReference>
<dbReference type="InterPro" id="IPR036390">
    <property type="entry name" value="WH_DNA-bd_sf"/>
</dbReference>
<evidence type="ECO:0000259" key="4">
    <source>
        <dbReference type="PROSITE" id="PS50949"/>
    </source>
</evidence>
<feature type="domain" description="HTH gntR-type" evidence="4">
    <location>
        <begin position="11"/>
        <end position="78"/>
    </location>
</feature>
<dbReference type="Pfam" id="PF00392">
    <property type="entry name" value="GntR"/>
    <property type="match status" value="1"/>
</dbReference>
<sequence length="230" mass="25336">MGEHMEPVDRELLTDRVAGRLRTAIEVGHLRPGQRLVEIELSRELGVSRAPLREALRQLEKEGLVENKPGRGCVVVTFTPADVEEIYSLRSAIEALAARLAAARPDPAALDGLDGVIDRLQDPDLQYPDVVEIDLEFHDMLCRLPGHRRLHAVFRMLRSQTRMLLTLFGASAHDPELVVRQHRAIVDALRRGDGEAAARAVLAHLADARADLLAALGVDPTTPLTKEDPS</sequence>
<dbReference type="GO" id="GO:0003700">
    <property type="term" value="F:DNA-binding transcription factor activity"/>
    <property type="evidence" value="ECO:0007669"/>
    <property type="project" value="InterPro"/>
</dbReference>
<dbReference type="InterPro" id="IPR008920">
    <property type="entry name" value="TF_FadR/GntR_C"/>
</dbReference>
<dbReference type="InterPro" id="IPR000524">
    <property type="entry name" value="Tscrpt_reg_HTH_GntR"/>
</dbReference>
<dbReference type="PANTHER" id="PTHR43537">
    <property type="entry name" value="TRANSCRIPTIONAL REGULATOR, GNTR FAMILY"/>
    <property type="match status" value="1"/>
</dbReference>
<accession>A0AA35CM82</accession>
<dbReference type="PROSITE" id="PS50949">
    <property type="entry name" value="HTH_GNTR"/>
    <property type="match status" value="1"/>
</dbReference>
<dbReference type="PANTHER" id="PTHR43537:SF45">
    <property type="entry name" value="GNTR FAMILY REGULATORY PROTEIN"/>
    <property type="match status" value="1"/>
</dbReference>